<sequence>MATYAKLAAQAGVCALAAGGLAYSLLQSAQSEGHYTGGQRHLLNEADHGCASNEYYHHVSDTFMEAFKWTGIVSASLLGSAALAFGAGSLAKRGGLENAGDRMIFTSAIASGIGGLGGAATLMMAFNLINKNKCVTKTPFGNF</sequence>
<gene>
    <name evidence="2" type="ORF">GCM10007875_07430</name>
</gene>
<organism evidence="2 3">
    <name type="scientific">Limnobacter litoralis</name>
    <dbReference type="NCBI Taxonomy" id="481366"/>
    <lineage>
        <taxon>Bacteria</taxon>
        <taxon>Pseudomonadati</taxon>
        <taxon>Pseudomonadota</taxon>
        <taxon>Betaproteobacteria</taxon>
        <taxon>Burkholderiales</taxon>
        <taxon>Burkholderiaceae</taxon>
        <taxon>Limnobacter</taxon>
    </lineage>
</organism>
<keyword evidence="3" id="KW-1185">Reference proteome</keyword>
<evidence type="ECO:0000313" key="3">
    <source>
        <dbReference type="Proteomes" id="UP001156664"/>
    </source>
</evidence>
<dbReference type="Proteomes" id="UP001156664">
    <property type="component" value="Unassembled WGS sequence"/>
</dbReference>
<feature type="transmembrane region" description="Helical" evidence="1">
    <location>
        <begin position="103"/>
        <end position="129"/>
    </location>
</feature>
<name>A0ABQ5YM44_9BURK</name>
<comment type="caution">
    <text evidence="2">The sequence shown here is derived from an EMBL/GenBank/DDBJ whole genome shotgun (WGS) entry which is preliminary data.</text>
</comment>
<dbReference type="EMBL" id="BSOJ01000006">
    <property type="protein sequence ID" value="GLR25655.1"/>
    <property type="molecule type" value="Genomic_DNA"/>
</dbReference>
<keyword evidence="1" id="KW-0472">Membrane</keyword>
<keyword evidence="1" id="KW-0812">Transmembrane</keyword>
<evidence type="ECO:0000256" key="1">
    <source>
        <dbReference type="SAM" id="Phobius"/>
    </source>
</evidence>
<keyword evidence="1" id="KW-1133">Transmembrane helix</keyword>
<accession>A0ABQ5YM44</accession>
<reference evidence="3" key="1">
    <citation type="journal article" date="2019" name="Int. J. Syst. Evol. Microbiol.">
        <title>The Global Catalogue of Microorganisms (GCM) 10K type strain sequencing project: providing services to taxonomists for standard genome sequencing and annotation.</title>
        <authorList>
            <consortium name="The Broad Institute Genomics Platform"/>
            <consortium name="The Broad Institute Genome Sequencing Center for Infectious Disease"/>
            <person name="Wu L."/>
            <person name="Ma J."/>
        </authorList>
    </citation>
    <scope>NUCLEOTIDE SEQUENCE [LARGE SCALE GENOMIC DNA]</scope>
    <source>
        <strain evidence="3">NBRC 105857</strain>
    </source>
</reference>
<evidence type="ECO:0000313" key="2">
    <source>
        <dbReference type="EMBL" id="GLR25655.1"/>
    </source>
</evidence>
<protein>
    <submittedName>
        <fullName evidence="2">Uncharacterized protein</fullName>
    </submittedName>
</protein>
<proteinExistence type="predicted"/>
<feature type="transmembrane region" description="Helical" evidence="1">
    <location>
        <begin position="69"/>
        <end position="91"/>
    </location>
</feature>